<dbReference type="RefSeq" id="WP_057817846.1">
    <property type="nucleotide sequence ID" value="NZ_AZEC01000001.1"/>
</dbReference>
<name>A0A0R1N2T2_9LACO</name>
<feature type="transmembrane region" description="Helical" evidence="7">
    <location>
        <begin position="73"/>
        <end position="93"/>
    </location>
</feature>
<dbReference type="InterPro" id="IPR035906">
    <property type="entry name" value="MetI-like_sf"/>
</dbReference>
<dbReference type="InterPro" id="IPR000515">
    <property type="entry name" value="MetI-like"/>
</dbReference>
<dbReference type="Proteomes" id="UP000051330">
    <property type="component" value="Unassembled WGS sequence"/>
</dbReference>
<dbReference type="STRING" id="1423792.FD09_GL000185"/>
<proteinExistence type="inferred from homology"/>
<evidence type="ECO:0000313" key="10">
    <source>
        <dbReference type="Proteomes" id="UP000051330"/>
    </source>
</evidence>
<dbReference type="Gene3D" id="1.10.3720.10">
    <property type="entry name" value="MetI-like"/>
    <property type="match status" value="1"/>
</dbReference>
<keyword evidence="3" id="KW-1003">Cell membrane</keyword>
<evidence type="ECO:0000256" key="1">
    <source>
        <dbReference type="ARBA" id="ARBA00004651"/>
    </source>
</evidence>
<dbReference type="PATRIC" id="fig|1423792.3.peg.189"/>
<feature type="transmembrane region" description="Helical" evidence="7">
    <location>
        <begin position="239"/>
        <end position="260"/>
    </location>
</feature>
<keyword evidence="2 7" id="KW-0813">Transport</keyword>
<dbReference type="AlphaFoldDB" id="A0A0R1N2T2"/>
<dbReference type="PANTHER" id="PTHR43744:SF12">
    <property type="entry name" value="ABC TRANSPORTER PERMEASE PROTEIN MG189-RELATED"/>
    <property type="match status" value="1"/>
</dbReference>
<dbReference type="PANTHER" id="PTHR43744">
    <property type="entry name" value="ABC TRANSPORTER PERMEASE PROTEIN MG189-RELATED-RELATED"/>
    <property type="match status" value="1"/>
</dbReference>
<protein>
    <submittedName>
        <fullName evidence="9">Maltose ABC transporter permease</fullName>
    </submittedName>
</protein>
<dbReference type="PROSITE" id="PS50928">
    <property type="entry name" value="ABC_TM1"/>
    <property type="match status" value="1"/>
</dbReference>
<evidence type="ECO:0000256" key="3">
    <source>
        <dbReference type="ARBA" id="ARBA00022475"/>
    </source>
</evidence>
<evidence type="ECO:0000259" key="8">
    <source>
        <dbReference type="PROSITE" id="PS50928"/>
    </source>
</evidence>
<dbReference type="GO" id="GO:0055085">
    <property type="term" value="P:transmembrane transport"/>
    <property type="evidence" value="ECO:0007669"/>
    <property type="project" value="InterPro"/>
</dbReference>
<organism evidence="9 10">
    <name type="scientific">Schleiferilactobacillus perolens DSM 12744</name>
    <dbReference type="NCBI Taxonomy" id="1423792"/>
    <lineage>
        <taxon>Bacteria</taxon>
        <taxon>Bacillati</taxon>
        <taxon>Bacillota</taxon>
        <taxon>Bacilli</taxon>
        <taxon>Lactobacillales</taxon>
        <taxon>Lactobacillaceae</taxon>
        <taxon>Schleiferilactobacillus</taxon>
    </lineage>
</organism>
<keyword evidence="4 7" id="KW-0812">Transmembrane</keyword>
<keyword evidence="10" id="KW-1185">Reference proteome</keyword>
<keyword evidence="6 7" id="KW-0472">Membrane</keyword>
<evidence type="ECO:0000256" key="6">
    <source>
        <dbReference type="ARBA" id="ARBA00023136"/>
    </source>
</evidence>
<evidence type="ECO:0000256" key="4">
    <source>
        <dbReference type="ARBA" id="ARBA00022692"/>
    </source>
</evidence>
<accession>A0A0R1N2T2</accession>
<dbReference type="Pfam" id="PF00528">
    <property type="entry name" value="BPD_transp_1"/>
    <property type="match status" value="1"/>
</dbReference>
<evidence type="ECO:0000256" key="5">
    <source>
        <dbReference type="ARBA" id="ARBA00022989"/>
    </source>
</evidence>
<evidence type="ECO:0000256" key="2">
    <source>
        <dbReference type="ARBA" id="ARBA00022448"/>
    </source>
</evidence>
<dbReference type="SUPFAM" id="SSF161098">
    <property type="entry name" value="MetI-like"/>
    <property type="match status" value="1"/>
</dbReference>
<feature type="transmembrane region" description="Helical" evidence="7">
    <location>
        <begin position="7"/>
        <end position="29"/>
    </location>
</feature>
<evidence type="ECO:0000256" key="7">
    <source>
        <dbReference type="RuleBase" id="RU363032"/>
    </source>
</evidence>
<comment type="similarity">
    <text evidence="7">Belongs to the binding-protein-dependent transport system permease family.</text>
</comment>
<dbReference type="EMBL" id="AZEC01000001">
    <property type="protein sequence ID" value="KRL14535.1"/>
    <property type="molecule type" value="Genomic_DNA"/>
</dbReference>
<comment type="caution">
    <text evidence="9">The sequence shown here is derived from an EMBL/GenBank/DDBJ whole genome shotgun (WGS) entry which is preliminary data.</text>
</comment>
<feature type="transmembrane region" description="Helical" evidence="7">
    <location>
        <begin position="132"/>
        <end position="153"/>
    </location>
</feature>
<feature type="transmembrane region" description="Helical" evidence="7">
    <location>
        <begin position="190"/>
        <end position="208"/>
    </location>
</feature>
<comment type="subcellular location">
    <subcellularLocation>
        <location evidence="1 7">Cell membrane</location>
        <topology evidence="1 7">Multi-pass membrane protein</topology>
    </subcellularLocation>
</comment>
<reference evidence="9 10" key="1">
    <citation type="journal article" date="2015" name="Genome Announc.">
        <title>Expanding the biotechnology potential of lactobacilli through comparative genomics of 213 strains and associated genera.</title>
        <authorList>
            <person name="Sun Z."/>
            <person name="Harris H.M."/>
            <person name="McCann A."/>
            <person name="Guo C."/>
            <person name="Argimon S."/>
            <person name="Zhang W."/>
            <person name="Yang X."/>
            <person name="Jeffery I.B."/>
            <person name="Cooney J.C."/>
            <person name="Kagawa T.F."/>
            <person name="Liu W."/>
            <person name="Song Y."/>
            <person name="Salvetti E."/>
            <person name="Wrobel A."/>
            <person name="Rasinkangas P."/>
            <person name="Parkhill J."/>
            <person name="Rea M.C."/>
            <person name="O'Sullivan O."/>
            <person name="Ritari J."/>
            <person name="Douillard F.P."/>
            <person name="Paul Ross R."/>
            <person name="Yang R."/>
            <person name="Briner A.E."/>
            <person name="Felis G.E."/>
            <person name="de Vos W.M."/>
            <person name="Barrangou R."/>
            <person name="Klaenhammer T.R."/>
            <person name="Caufield P.W."/>
            <person name="Cui Y."/>
            <person name="Zhang H."/>
            <person name="O'Toole P.W."/>
        </authorList>
    </citation>
    <scope>NUCLEOTIDE SEQUENCE [LARGE SCALE GENOMIC DNA]</scope>
    <source>
        <strain evidence="9 10">DSM 12744</strain>
    </source>
</reference>
<gene>
    <name evidence="9" type="ORF">FD09_GL000185</name>
</gene>
<feature type="transmembrane region" description="Helical" evidence="7">
    <location>
        <begin position="105"/>
        <end position="126"/>
    </location>
</feature>
<dbReference type="GO" id="GO:0005886">
    <property type="term" value="C:plasma membrane"/>
    <property type="evidence" value="ECO:0007669"/>
    <property type="project" value="UniProtKB-SubCell"/>
</dbReference>
<feature type="domain" description="ABC transmembrane type-1" evidence="8">
    <location>
        <begin position="68"/>
        <end position="260"/>
    </location>
</feature>
<evidence type="ECO:0000313" key="9">
    <source>
        <dbReference type="EMBL" id="KRL14535.1"/>
    </source>
</evidence>
<sequence>MERIQRLVIFTILLLCGVLMVYPMIWMLVSSVKSTSDVFSDSLRLIPTAFHWENFANALAAAPFLTYLWNSTWTTTIIVVLQLLFASMVAYALTQFEFFGRRGLFAIILGTYMLPSATTYIPSYVILGKLNLLNSLWGLVISNLANVFSILLLRQAFLKVPKEVIEAARSDGASEWSILWRIVVPMNRNTLLNAALISFVGSFNDYLWPSLILNDKHNMVISVGLNQFSNSLGSFEKSFPIVMAGTALAVIPLIVVYVILQRYFVHSVQTASVKG</sequence>
<keyword evidence="5 7" id="KW-1133">Transmembrane helix</keyword>
<dbReference type="OrthoDB" id="9771544at2"/>
<dbReference type="CDD" id="cd06261">
    <property type="entry name" value="TM_PBP2"/>
    <property type="match status" value="1"/>
</dbReference>